<feature type="domain" description="HPr" evidence="4">
    <location>
        <begin position="2"/>
        <end position="88"/>
    </location>
</feature>
<dbReference type="InterPro" id="IPR050399">
    <property type="entry name" value="HPr"/>
</dbReference>
<reference evidence="5" key="1">
    <citation type="submission" date="2022-07" db="EMBL/GenBank/DDBJ databases">
        <title>Faecal culturing of patients with breast cancer.</title>
        <authorList>
            <person name="Teng N.M.Y."/>
            <person name="Kiu R."/>
            <person name="Evans R."/>
            <person name="Baker D.J."/>
            <person name="Zenner C."/>
            <person name="Robinson S.D."/>
            <person name="Hall L.J."/>
        </authorList>
    </citation>
    <scope>NUCLEOTIDE SEQUENCE</scope>
    <source>
        <strain evidence="5">LH1062</strain>
    </source>
</reference>
<evidence type="ECO:0000256" key="3">
    <source>
        <dbReference type="ARBA" id="ARBA00022683"/>
    </source>
</evidence>
<dbReference type="InterPro" id="IPR035895">
    <property type="entry name" value="HPr-like_sf"/>
</dbReference>
<accession>A0ABY5HZB1</accession>
<organism evidence="5 6">
    <name type="scientific">Allocoprobacillus halotolerans</name>
    <dbReference type="NCBI Taxonomy" id="2944914"/>
    <lineage>
        <taxon>Bacteria</taxon>
        <taxon>Bacillati</taxon>
        <taxon>Bacillota</taxon>
        <taxon>Erysipelotrichia</taxon>
        <taxon>Erysipelotrichales</taxon>
        <taxon>Erysipelotrichaceae</taxon>
        <taxon>Allocoprobacillus</taxon>
    </lineage>
</organism>
<evidence type="ECO:0000313" key="5">
    <source>
        <dbReference type="EMBL" id="UTY38423.1"/>
    </source>
</evidence>
<dbReference type="Proteomes" id="UP001060112">
    <property type="component" value="Chromosome"/>
</dbReference>
<dbReference type="Pfam" id="PF00381">
    <property type="entry name" value="PTS-HPr"/>
    <property type="match status" value="1"/>
</dbReference>
<dbReference type="CDD" id="cd00367">
    <property type="entry name" value="PTS-HPr_like"/>
    <property type="match status" value="1"/>
</dbReference>
<evidence type="ECO:0000259" key="4">
    <source>
        <dbReference type="PROSITE" id="PS51350"/>
    </source>
</evidence>
<gene>
    <name evidence="5" type="ORF">NMU03_12260</name>
</gene>
<evidence type="ECO:0000256" key="2">
    <source>
        <dbReference type="ARBA" id="ARBA00022490"/>
    </source>
</evidence>
<dbReference type="SUPFAM" id="SSF55594">
    <property type="entry name" value="HPr-like"/>
    <property type="match status" value="1"/>
</dbReference>
<dbReference type="PRINTS" id="PR00107">
    <property type="entry name" value="PHOSPHOCPHPR"/>
</dbReference>
<dbReference type="PANTHER" id="PTHR33705:SF2">
    <property type="entry name" value="PHOSPHOCARRIER PROTEIN NPR"/>
    <property type="match status" value="1"/>
</dbReference>
<dbReference type="InterPro" id="IPR000032">
    <property type="entry name" value="HPr-like"/>
</dbReference>
<keyword evidence="2" id="KW-0963">Cytoplasm</keyword>
<dbReference type="PANTHER" id="PTHR33705">
    <property type="entry name" value="PHOSPHOCARRIER PROTEIN HPR"/>
    <property type="match status" value="1"/>
</dbReference>
<dbReference type="RefSeq" id="WP_290138736.1">
    <property type="nucleotide sequence ID" value="NZ_CP101620.1"/>
</dbReference>
<evidence type="ECO:0000313" key="6">
    <source>
        <dbReference type="Proteomes" id="UP001060112"/>
    </source>
</evidence>
<comment type="subcellular location">
    <subcellularLocation>
        <location evidence="1">Cytoplasm</location>
    </subcellularLocation>
</comment>
<sequence>MAQSLKFTVTDPVGLYATPTTELVDTVKQFCCHVTLNYGNKSVNLKSMMGVLSLGIPTKAQIEIIADGEDEKKAIEMIKDKINELGISTIE</sequence>
<proteinExistence type="predicted"/>
<protein>
    <submittedName>
        <fullName evidence="5">HPr family phosphocarrier protein</fullName>
    </submittedName>
</protein>
<keyword evidence="3" id="KW-0598">Phosphotransferase system</keyword>
<dbReference type="PROSITE" id="PS51350">
    <property type="entry name" value="PTS_HPR_DOM"/>
    <property type="match status" value="1"/>
</dbReference>
<dbReference type="Gene3D" id="3.30.1340.10">
    <property type="entry name" value="HPr-like"/>
    <property type="match status" value="1"/>
</dbReference>
<dbReference type="EMBL" id="CP101620">
    <property type="protein sequence ID" value="UTY38423.1"/>
    <property type="molecule type" value="Genomic_DNA"/>
</dbReference>
<evidence type="ECO:0000256" key="1">
    <source>
        <dbReference type="ARBA" id="ARBA00004496"/>
    </source>
</evidence>
<name>A0ABY5HZB1_9FIRM</name>
<dbReference type="NCBIfam" id="TIGR01003">
    <property type="entry name" value="PTS_HPr_family"/>
    <property type="match status" value="1"/>
</dbReference>
<keyword evidence="6" id="KW-1185">Reference proteome</keyword>